<name>A0A9N9WUP8_9DIPT</name>
<feature type="chain" id="PRO_5040505154" evidence="1">
    <location>
        <begin position="25"/>
        <end position="185"/>
    </location>
</feature>
<reference evidence="2" key="2">
    <citation type="submission" date="2022-10" db="EMBL/GenBank/DDBJ databases">
        <authorList>
            <consortium name="ENA_rothamsted_submissions"/>
            <consortium name="culmorum"/>
            <person name="King R."/>
        </authorList>
    </citation>
    <scope>NUCLEOTIDE SEQUENCE</scope>
</reference>
<evidence type="ECO:0000256" key="1">
    <source>
        <dbReference type="SAM" id="SignalP"/>
    </source>
</evidence>
<feature type="signal peptide" evidence="1">
    <location>
        <begin position="1"/>
        <end position="24"/>
    </location>
</feature>
<keyword evidence="1" id="KW-0732">Signal</keyword>
<accession>A0A9N9WUP8</accession>
<proteinExistence type="predicted"/>
<evidence type="ECO:0000313" key="2">
    <source>
        <dbReference type="EMBL" id="CAG9806052.1"/>
    </source>
</evidence>
<dbReference type="EMBL" id="OU895878">
    <property type="protein sequence ID" value="CAG9806052.1"/>
    <property type="molecule type" value="Genomic_DNA"/>
</dbReference>
<reference evidence="2" key="1">
    <citation type="submission" date="2022-01" db="EMBL/GenBank/DDBJ databases">
        <authorList>
            <person name="King R."/>
        </authorList>
    </citation>
    <scope>NUCLEOTIDE SEQUENCE</scope>
</reference>
<sequence length="185" mass="21765">MGLKYFLIITAISNFLYLEANAKAEIITGSHYENCTEPAKNMRANIIDATQLKIHSENDTHTFLNGTVKFRKGFEVLPGRFYAEMFDRGQWFIQAFDRSYPDLCTAFRDPTQPFYNYCKHFPMCPHKTGFDWNFKMNYLDSSKAVLENMPSHYMGKWRMTVVLDFKINNLPKSDCLRFPFEIFEV</sequence>
<dbReference type="Proteomes" id="UP001153620">
    <property type="component" value="Chromosome 2"/>
</dbReference>
<protein>
    <submittedName>
        <fullName evidence="2">Uncharacterized protein</fullName>
    </submittedName>
</protein>
<dbReference type="AlphaFoldDB" id="A0A9N9WUP8"/>
<evidence type="ECO:0000313" key="3">
    <source>
        <dbReference type="Proteomes" id="UP001153620"/>
    </source>
</evidence>
<keyword evidence="3" id="KW-1185">Reference proteome</keyword>
<gene>
    <name evidence="2" type="ORF">CHIRRI_LOCUS8917</name>
</gene>
<organism evidence="2 3">
    <name type="scientific">Chironomus riparius</name>
    <dbReference type="NCBI Taxonomy" id="315576"/>
    <lineage>
        <taxon>Eukaryota</taxon>
        <taxon>Metazoa</taxon>
        <taxon>Ecdysozoa</taxon>
        <taxon>Arthropoda</taxon>
        <taxon>Hexapoda</taxon>
        <taxon>Insecta</taxon>
        <taxon>Pterygota</taxon>
        <taxon>Neoptera</taxon>
        <taxon>Endopterygota</taxon>
        <taxon>Diptera</taxon>
        <taxon>Nematocera</taxon>
        <taxon>Chironomoidea</taxon>
        <taxon>Chironomidae</taxon>
        <taxon>Chironominae</taxon>
        <taxon>Chironomus</taxon>
    </lineage>
</organism>